<dbReference type="InterPro" id="IPR013103">
    <property type="entry name" value="RVT_2"/>
</dbReference>
<dbReference type="EMBL" id="CAXAMM010026014">
    <property type="protein sequence ID" value="CAK9058047.1"/>
    <property type="molecule type" value="Genomic_DNA"/>
</dbReference>
<gene>
    <name evidence="4" type="ORF">SCF082_LOCUS31022</name>
</gene>
<accession>A0ABP0N2Q6</accession>
<feature type="region of interest" description="Disordered" evidence="2">
    <location>
        <begin position="213"/>
        <end position="286"/>
    </location>
</feature>
<dbReference type="Pfam" id="PF07727">
    <property type="entry name" value="RVT_2"/>
    <property type="match status" value="1"/>
</dbReference>
<evidence type="ECO:0000313" key="4">
    <source>
        <dbReference type="EMBL" id="CAK9058047.1"/>
    </source>
</evidence>
<evidence type="ECO:0000259" key="3">
    <source>
        <dbReference type="Pfam" id="PF07727"/>
    </source>
</evidence>
<comment type="caution">
    <text evidence="4">The sequence shown here is derived from an EMBL/GenBank/DDBJ whole genome shotgun (WGS) entry which is preliminary data.</text>
</comment>
<proteinExistence type="predicted"/>
<name>A0ABP0N2Q6_9DINO</name>
<protein>
    <submittedName>
        <fullName evidence="4">Retrovirus-related Pol polyprotein from transposon RE1 (Retro element 1) (AtRE1)</fullName>
    </submittedName>
</protein>
<sequence>MNIAARQDVGVGNVDTLSNAVHGTLFDEQQQQQSNADLTRQLAQLVRTLQRAVDQGGSGKASKSSEGRCTFALIYHSLTGEAEEELEHCDLDKLASSEGIEYIEQTLKSGLATRLVYQKRKLMSDYESIVRQPSESVRAFANRYRRAEQALQSVSVDIRGMYDDESRGNRLLERSRLSPENQRLVLIGSAYNLAYEAIVESLCMSFPEHKSPPQLFGKDGNGERAPNNAAGWLTPHGLDPSPPQALPDQPVDLTGDDDDGQPDLSRIVPTTPEGIADEPLPQLPAKRPFDTLKADVSARMNTPGSFELYGYQSDFARPFQNLECWARLDLFVSQPQLPMSSGPPMSYVKWRRTIDANANELIFEGVIDPDEEEENKLHFGEPRNIITEFWFTPPSEANHYYYGYDETIREIEPGWDGSDENYLPPTKRYYQVYVEQLASSVDDLLSRLSDSDTDVDDYKTGKRLTRQEKKQIEKELSFHDILSQSDEYIQKFIESAQKEETSFLEWKSLKPVPPEETKRILSDPEQKKRVISSRACYRDKNKNVPPLKAKTRIVARGNQDPDLQSLTRQAPTPTRVSEMMTFLIFLSGLHSKAFRSDKVWKLWAGDASTAFLQGQQDLSERAGKLYLKAPRDPLLIRAGVFKSELYEILGNVYGLSNAPYTWAQEVTKRLVNLGFIVHSFDRMMFWYPDPDNAPCPAAVLICYVDDFLITFNTSFPFQQFVDSFKWGSQQFLEQGPPLVFKGKEIHLEQTGDVQTLRIVQETFITNLEMGQVGKKQNKAEVLASHVWPEFRSISGCLQWLSGQTRLDISSAVSLSNRGQETTYADLDCLYKTLQHVKDTSKLGIRLYPVPIDESTVVMAYSDASWANAQGSASQHGQIILLAPATVTEKPCYGGLIDWKSSRSKRVCRSTLAAEAVSADSAADRLAYVQYALGELVFGVAAHRVGPRLRALLATDCKSLYDSVSSPNPTVEDKRSLVNIRSIQEVVSRNTIHWIPTALQMADSLTKVSSDLRDTLLSWLQKPIIHLRECGYAQKEEAEEAVEQTCREGRLAPDQLDQVRKAVLFGSSANLKELIKIPGVSNYELRLLWHLFFLRSRKMRVVARIHALHAKRCGIV</sequence>
<reference evidence="4 5" key="1">
    <citation type="submission" date="2024-02" db="EMBL/GenBank/DDBJ databases">
        <authorList>
            <person name="Chen Y."/>
            <person name="Shah S."/>
            <person name="Dougan E. K."/>
            <person name="Thang M."/>
            <person name="Chan C."/>
        </authorList>
    </citation>
    <scope>NUCLEOTIDE SEQUENCE [LARGE SCALE GENOMIC DNA]</scope>
</reference>
<evidence type="ECO:0000256" key="1">
    <source>
        <dbReference type="SAM" id="Coils"/>
    </source>
</evidence>
<evidence type="ECO:0000313" key="5">
    <source>
        <dbReference type="Proteomes" id="UP001642464"/>
    </source>
</evidence>
<feature type="coiled-coil region" evidence="1">
    <location>
        <begin position="28"/>
        <end position="55"/>
    </location>
</feature>
<dbReference type="Proteomes" id="UP001642464">
    <property type="component" value="Unassembled WGS sequence"/>
</dbReference>
<keyword evidence="1" id="KW-0175">Coiled coil</keyword>
<organism evidence="4 5">
    <name type="scientific">Durusdinium trenchii</name>
    <dbReference type="NCBI Taxonomy" id="1381693"/>
    <lineage>
        <taxon>Eukaryota</taxon>
        <taxon>Sar</taxon>
        <taxon>Alveolata</taxon>
        <taxon>Dinophyceae</taxon>
        <taxon>Suessiales</taxon>
        <taxon>Symbiodiniaceae</taxon>
        <taxon>Durusdinium</taxon>
    </lineage>
</organism>
<keyword evidence="5" id="KW-1185">Reference proteome</keyword>
<feature type="domain" description="Reverse transcriptase Ty1/copia-type" evidence="3">
    <location>
        <begin position="516"/>
        <end position="723"/>
    </location>
</feature>
<evidence type="ECO:0000256" key="2">
    <source>
        <dbReference type="SAM" id="MobiDB-lite"/>
    </source>
</evidence>